<evidence type="ECO:0000313" key="2">
    <source>
        <dbReference type="EMBL" id="VEU68574.1"/>
    </source>
</evidence>
<evidence type="ECO:0000256" key="1">
    <source>
        <dbReference type="SAM" id="Phobius"/>
    </source>
</evidence>
<accession>A0A449APU8</accession>
<reference evidence="2 3" key="1">
    <citation type="submission" date="2019-01" db="EMBL/GenBank/DDBJ databases">
        <authorList>
            <consortium name="Pathogen Informatics"/>
        </authorList>
    </citation>
    <scope>NUCLEOTIDE SEQUENCE [LARGE SCALE GENOMIC DNA]</scope>
    <source>
        <strain evidence="2 3">NCTC10146</strain>
    </source>
</reference>
<dbReference type="NCBIfam" id="NF045846">
    <property type="entry name" value="MSC0882_dom"/>
    <property type="match status" value="1"/>
</dbReference>
<sequence>MFKPKNSAQDLEIKTAQYQINQTKIHEDPKKQLNPATYTVIKKEKRMRIFSSIFWGSIFFFSIIGILFNVFFHLESENKGIGFYILLSIPTIISFGFMTKSLIRVSGWKKAEASYRVSYSAGDSVSSSMFAEIYQSLVLKKLRMTWALIFFLTYFGLFNIIILSLKDQVIEVGTNFNNTEVANGFNIHFLIDFKKRFEITFGNVNVLLIVNAIVILSFVAIYVLILLYDKKRIQDILMNLGSTENQTAVKNAVELKRKSENKAWIRTYIVIFVLVVLIPFVLILFLIYKKFIRKKA</sequence>
<keyword evidence="1" id="KW-1133">Transmembrane helix</keyword>
<organism evidence="2 3">
    <name type="scientific">Mycoplasmopsis canis</name>
    <dbReference type="NCBI Taxonomy" id="29555"/>
    <lineage>
        <taxon>Bacteria</taxon>
        <taxon>Bacillati</taxon>
        <taxon>Mycoplasmatota</taxon>
        <taxon>Mycoplasmoidales</taxon>
        <taxon>Metamycoplasmataceae</taxon>
        <taxon>Mycoplasmopsis</taxon>
    </lineage>
</organism>
<dbReference type="RefSeq" id="WP_004794150.1">
    <property type="nucleotide sequence ID" value="NZ_LR215010.1"/>
</dbReference>
<name>A0A449APU8_9BACT</name>
<feature type="transmembrane region" description="Helical" evidence="1">
    <location>
        <begin position="265"/>
        <end position="288"/>
    </location>
</feature>
<feature type="transmembrane region" description="Helical" evidence="1">
    <location>
        <begin position="52"/>
        <end position="74"/>
    </location>
</feature>
<keyword evidence="1" id="KW-0812">Transmembrane</keyword>
<feature type="transmembrane region" description="Helical" evidence="1">
    <location>
        <begin position="206"/>
        <end position="228"/>
    </location>
</feature>
<dbReference type="AlphaFoldDB" id="A0A449APU8"/>
<feature type="transmembrane region" description="Helical" evidence="1">
    <location>
        <begin position="80"/>
        <end position="99"/>
    </location>
</feature>
<evidence type="ECO:0000313" key="3">
    <source>
        <dbReference type="Proteomes" id="UP000290495"/>
    </source>
</evidence>
<proteinExistence type="predicted"/>
<dbReference type="EMBL" id="LR215010">
    <property type="protein sequence ID" value="VEU68574.1"/>
    <property type="molecule type" value="Genomic_DNA"/>
</dbReference>
<dbReference type="Proteomes" id="UP000290495">
    <property type="component" value="Chromosome"/>
</dbReference>
<keyword evidence="1" id="KW-0472">Membrane</keyword>
<dbReference type="InterPro" id="IPR059214">
    <property type="entry name" value="MSC_0882-like"/>
</dbReference>
<feature type="transmembrane region" description="Helical" evidence="1">
    <location>
        <begin position="146"/>
        <end position="165"/>
    </location>
</feature>
<protein>
    <submittedName>
        <fullName evidence="2">Uncharacterized protein</fullName>
    </submittedName>
</protein>
<gene>
    <name evidence="2" type="ORF">NCTC10146_00018</name>
</gene>